<dbReference type="EMBL" id="CAJPEV010002672">
    <property type="protein sequence ID" value="CAG0897705.1"/>
    <property type="molecule type" value="Genomic_DNA"/>
</dbReference>
<feature type="coiled-coil region" evidence="1">
    <location>
        <begin position="18"/>
        <end position="59"/>
    </location>
</feature>
<organism evidence="2">
    <name type="scientific">Darwinula stevensoni</name>
    <dbReference type="NCBI Taxonomy" id="69355"/>
    <lineage>
        <taxon>Eukaryota</taxon>
        <taxon>Metazoa</taxon>
        <taxon>Ecdysozoa</taxon>
        <taxon>Arthropoda</taxon>
        <taxon>Crustacea</taxon>
        <taxon>Oligostraca</taxon>
        <taxon>Ostracoda</taxon>
        <taxon>Podocopa</taxon>
        <taxon>Podocopida</taxon>
        <taxon>Darwinulocopina</taxon>
        <taxon>Darwinuloidea</taxon>
        <taxon>Darwinulidae</taxon>
        <taxon>Darwinula</taxon>
    </lineage>
</organism>
<evidence type="ECO:0000313" key="3">
    <source>
        <dbReference type="Proteomes" id="UP000677054"/>
    </source>
</evidence>
<evidence type="ECO:0000256" key="1">
    <source>
        <dbReference type="SAM" id="Coils"/>
    </source>
</evidence>
<reference evidence="2" key="1">
    <citation type="submission" date="2020-11" db="EMBL/GenBank/DDBJ databases">
        <authorList>
            <person name="Tran Van P."/>
        </authorList>
    </citation>
    <scope>NUCLEOTIDE SEQUENCE</scope>
</reference>
<dbReference type="InterPro" id="IPR008983">
    <property type="entry name" value="Tumour_necrosis_fac-like_dom"/>
</dbReference>
<proteinExistence type="predicted"/>
<protein>
    <submittedName>
        <fullName evidence="2">Uncharacterized protein</fullName>
    </submittedName>
</protein>
<name>A0A7R9FPK2_9CRUS</name>
<dbReference type="OrthoDB" id="6350361at2759"/>
<keyword evidence="1" id="KW-0175">Coiled coil</keyword>
<dbReference type="Gene3D" id="2.60.120.40">
    <property type="match status" value="1"/>
</dbReference>
<dbReference type="Proteomes" id="UP000677054">
    <property type="component" value="Unassembled WGS sequence"/>
</dbReference>
<sequence length="112" mass="12458">MHGSLQRLATDPVSEQRFAKLEETVLALLAKNQELSESIVQLKLDVEDLEQESEESKNLAAIHTTGVYFDAYRTSDYNNTGTVITYHLAEINYGGGIDKNSGIFTTPGEIHR</sequence>
<dbReference type="EMBL" id="LR902189">
    <property type="protein sequence ID" value="CAD7250138.1"/>
    <property type="molecule type" value="Genomic_DNA"/>
</dbReference>
<keyword evidence="3" id="KW-1185">Reference proteome</keyword>
<accession>A0A7R9FPK2</accession>
<evidence type="ECO:0000313" key="2">
    <source>
        <dbReference type="EMBL" id="CAD7250138.1"/>
    </source>
</evidence>
<dbReference type="AlphaFoldDB" id="A0A7R9FPK2"/>
<gene>
    <name evidence="2" type="ORF">DSTB1V02_LOCUS9921</name>
</gene>